<name>A0A6A0AGH4_HAELA</name>
<evidence type="ECO:0000313" key="3">
    <source>
        <dbReference type="Proteomes" id="UP000485058"/>
    </source>
</evidence>
<sequence length="373" mass="39669">MAVQEESFNRARTKAKRRPEGSQAKGGEVRSGPEVLRLGAGQLEGLEGEAWWGHCPDYALGTGEDENERECVAAARRVVKLYLTTASLALDLKRLELACAFLLTDRLWAVAMADLAQLAVGLHANTAQLRLLTTPSALSSPRPTSLSPTTAGPTAMGGQQGPGWLEKLEPFWQLFVTYVVEATAGTEHNLAWWMAAVKAGNVYLPDLVTPQQRAQPMNAKMLVGAAAQYVQEVRQQGEGGWEVLLAMAGRMRKRFRSTAAKINNSRVAAVVSSLMQALVAAGEARCLRLHQQLGAACNVTSQGNGVTAAEQVSPKQAGAGQVMLKGPGSEVLQCLKQMLAVVVGCQAAGVLSLCSAIATLWSVACIAVRLMLP</sequence>
<evidence type="ECO:0000313" key="2">
    <source>
        <dbReference type="EMBL" id="GFH31702.1"/>
    </source>
</evidence>
<dbReference type="AlphaFoldDB" id="A0A6A0AGH4"/>
<organism evidence="2 3">
    <name type="scientific">Haematococcus lacustris</name>
    <name type="common">Green alga</name>
    <name type="synonym">Haematococcus pluvialis</name>
    <dbReference type="NCBI Taxonomy" id="44745"/>
    <lineage>
        <taxon>Eukaryota</taxon>
        <taxon>Viridiplantae</taxon>
        <taxon>Chlorophyta</taxon>
        <taxon>core chlorophytes</taxon>
        <taxon>Chlorophyceae</taxon>
        <taxon>CS clade</taxon>
        <taxon>Chlamydomonadales</taxon>
        <taxon>Haematococcaceae</taxon>
        <taxon>Haematococcus</taxon>
    </lineage>
</organism>
<accession>A0A6A0AGH4</accession>
<proteinExistence type="predicted"/>
<feature type="region of interest" description="Disordered" evidence="1">
    <location>
        <begin position="1"/>
        <end position="30"/>
    </location>
</feature>
<protein>
    <submittedName>
        <fullName evidence="2">Uncharacterized protein</fullName>
    </submittedName>
</protein>
<keyword evidence="3" id="KW-1185">Reference proteome</keyword>
<dbReference type="Proteomes" id="UP000485058">
    <property type="component" value="Unassembled WGS sequence"/>
</dbReference>
<evidence type="ECO:0000256" key="1">
    <source>
        <dbReference type="SAM" id="MobiDB-lite"/>
    </source>
</evidence>
<reference evidence="2 3" key="1">
    <citation type="submission" date="2020-02" db="EMBL/GenBank/DDBJ databases">
        <title>Draft genome sequence of Haematococcus lacustris strain NIES-144.</title>
        <authorList>
            <person name="Morimoto D."/>
            <person name="Nakagawa S."/>
            <person name="Yoshida T."/>
            <person name="Sawayama S."/>
        </authorList>
    </citation>
    <scope>NUCLEOTIDE SEQUENCE [LARGE SCALE GENOMIC DNA]</scope>
    <source>
        <strain evidence="2 3">NIES-144</strain>
    </source>
</reference>
<comment type="caution">
    <text evidence="2">The sequence shown here is derived from an EMBL/GenBank/DDBJ whole genome shotgun (WGS) entry which is preliminary data.</text>
</comment>
<dbReference type="EMBL" id="BLLF01005853">
    <property type="protein sequence ID" value="GFH31702.1"/>
    <property type="molecule type" value="Genomic_DNA"/>
</dbReference>
<feature type="region of interest" description="Disordered" evidence="1">
    <location>
        <begin position="136"/>
        <end position="159"/>
    </location>
</feature>
<gene>
    <name evidence="2" type="ORF">HaLaN_30794</name>
</gene>
<feature type="compositionally biased region" description="Low complexity" evidence="1">
    <location>
        <begin position="136"/>
        <end position="151"/>
    </location>
</feature>